<comment type="caution">
    <text evidence="2">The sequence shown here is derived from an EMBL/GenBank/DDBJ whole genome shotgun (WGS) entry which is preliminary data.</text>
</comment>
<dbReference type="EMBL" id="RQEV01000011">
    <property type="protein sequence ID" value="TGK17839.1"/>
    <property type="molecule type" value="Genomic_DNA"/>
</dbReference>
<accession>A0A4R9GN09</accession>
<feature type="transmembrane region" description="Helical" evidence="1">
    <location>
        <begin position="206"/>
        <end position="225"/>
    </location>
</feature>
<dbReference type="OrthoDB" id="329026at2"/>
<sequence>MNVLEKLKLRLKDNLFTRAFLENLEFNLRPKETLSLRPKDFLIATARIYLLFLGAYVLSNVFVSLFNLGYLNEFGDRMREYYEQGRIGWAMYAMNSFPFNIFLMAAFSILFQLYSATTSYAALWILGEPDRSFARMLGIAFSTGTYFLLAFFPILISYNLVPQSVQKDTFKMSFFLGLNAAFLILAITAQCIFYVRMCRSIFQQNFGRAILTWLGPFLFFVIVLTTNL</sequence>
<gene>
    <name evidence="2" type="ORF">EHO61_10200</name>
</gene>
<evidence type="ECO:0000313" key="3">
    <source>
        <dbReference type="Proteomes" id="UP000297855"/>
    </source>
</evidence>
<reference evidence="2" key="1">
    <citation type="journal article" date="2019" name="PLoS Negl. Trop. Dis.">
        <title>Revisiting the worldwide diversity of Leptospira species in the environment.</title>
        <authorList>
            <person name="Vincent A.T."/>
            <person name="Schiettekatte O."/>
            <person name="Bourhy P."/>
            <person name="Veyrier F.J."/>
            <person name="Picardeau M."/>
        </authorList>
    </citation>
    <scope>NUCLEOTIDE SEQUENCE [LARGE SCALE GENOMIC DNA]</scope>
    <source>
        <strain evidence="2">SCS5</strain>
    </source>
</reference>
<evidence type="ECO:0000313" key="2">
    <source>
        <dbReference type="EMBL" id="TGK17839.1"/>
    </source>
</evidence>
<organism evidence="2 3">
    <name type="scientific">Leptospira fluminis</name>
    <dbReference type="NCBI Taxonomy" id="2484979"/>
    <lineage>
        <taxon>Bacteria</taxon>
        <taxon>Pseudomonadati</taxon>
        <taxon>Spirochaetota</taxon>
        <taxon>Spirochaetia</taxon>
        <taxon>Leptospirales</taxon>
        <taxon>Leptospiraceae</taxon>
        <taxon>Leptospira</taxon>
    </lineage>
</organism>
<feature type="transmembrane region" description="Helical" evidence="1">
    <location>
        <begin position="173"/>
        <end position="194"/>
    </location>
</feature>
<keyword evidence="1" id="KW-1133">Transmembrane helix</keyword>
<proteinExistence type="predicted"/>
<evidence type="ECO:0000256" key="1">
    <source>
        <dbReference type="SAM" id="Phobius"/>
    </source>
</evidence>
<evidence type="ECO:0008006" key="4">
    <source>
        <dbReference type="Google" id="ProtNLM"/>
    </source>
</evidence>
<feature type="transmembrane region" description="Helical" evidence="1">
    <location>
        <begin position="101"/>
        <end position="126"/>
    </location>
</feature>
<keyword evidence="1" id="KW-0472">Membrane</keyword>
<dbReference type="RefSeq" id="WP_135813506.1">
    <property type="nucleotide sequence ID" value="NZ_RQEV01000011.1"/>
</dbReference>
<feature type="transmembrane region" description="Helical" evidence="1">
    <location>
        <begin position="48"/>
        <end position="71"/>
    </location>
</feature>
<protein>
    <recommendedName>
        <fullName evidence="4">Yip1 domain-containing protein</fullName>
    </recommendedName>
</protein>
<dbReference type="AlphaFoldDB" id="A0A4R9GN09"/>
<dbReference type="Proteomes" id="UP000297855">
    <property type="component" value="Unassembled WGS sequence"/>
</dbReference>
<feature type="transmembrane region" description="Helical" evidence="1">
    <location>
        <begin position="138"/>
        <end position="161"/>
    </location>
</feature>
<name>A0A4R9GN09_9LEPT</name>
<keyword evidence="1" id="KW-0812">Transmembrane</keyword>
<keyword evidence="3" id="KW-1185">Reference proteome</keyword>